<sequence length="277" mass="31660">MGDIAAVGLWEKCSLFAVMATSRGWQHCNSVSWSDMHRGRTAYMAVKNRRMKMKMALSDVSASTSTYSSRISTNIPLYEHPAASFDRYLEDKPRVFKAIFPDTKRSQRLNEEEWRIHMLPIQFLYLTVVPVVDMRLRCKSNGIDYPDGVPPDITKVLELDILRWELKGLDDIVTPSNFSLGVKGQMYADRRTKPSLKGQLQMSMSFAVPPVLALVPEDIRRGVAESLLQRLIGNMKQKVNEMTDLCRKPVQGNYILHLVDRLQLKQLIHNVLDGLYC</sequence>
<dbReference type="Proteomes" id="UP001237642">
    <property type="component" value="Unassembled WGS sequence"/>
</dbReference>
<organism evidence="1 2">
    <name type="scientific">Heracleum sosnowskyi</name>
    <dbReference type="NCBI Taxonomy" id="360622"/>
    <lineage>
        <taxon>Eukaryota</taxon>
        <taxon>Viridiplantae</taxon>
        <taxon>Streptophyta</taxon>
        <taxon>Embryophyta</taxon>
        <taxon>Tracheophyta</taxon>
        <taxon>Spermatophyta</taxon>
        <taxon>Magnoliopsida</taxon>
        <taxon>eudicotyledons</taxon>
        <taxon>Gunneridae</taxon>
        <taxon>Pentapetalae</taxon>
        <taxon>asterids</taxon>
        <taxon>campanulids</taxon>
        <taxon>Apiales</taxon>
        <taxon>Apiaceae</taxon>
        <taxon>Apioideae</taxon>
        <taxon>apioid superclade</taxon>
        <taxon>Tordylieae</taxon>
        <taxon>Tordyliinae</taxon>
        <taxon>Heracleum</taxon>
    </lineage>
</organism>
<comment type="caution">
    <text evidence="1">The sequence shown here is derived from an EMBL/GenBank/DDBJ whole genome shotgun (WGS) entry which is preliminary data.</text>
</comment>
<name>A0AAD8IE96_9APIA</name>
<gene>
    <name evidence="1" type="ORF">POM88_021323</name>
</gene>
<evidence type="ECO:0000313" key="2">
    <source>
        <dbReference type="Proteomes" id="UP001237642"/>
    </source>
</evidence>
<keyword evidence="2" id="KW-1185">Reference proteome</keyword>
<reference evidence="1" key="1">
    <citation type="submission" date="2023-02" db="EMBL/GenBank/DDBJ databases">
        <title>Genome of toxic invasive species Heracleum sosnowskyi carries increased number of genes despite the absence of recent whole-genome duplications.</title>
        <authorList>
            <person name="Schelkunov M."/>
            <person name="Shtratnikova V."/>
            <person name="Makarenko M."/>
            <person name="Klepikova A."/>
            <person name="Omelchenko D."/>
            <person name="Novikova G."/>
            <person name="Obukhova E."/>
            <person name="Bogdanov V."/>
            <person name="Penin A."/>
            <person name="Logacheva M."/>
        </authorList>
    </citation>
    <scope>NUCLEOTIDE SEQUENCE</scope>
    <source>
        <strain evidence="1">Hsosn_3</strain>
        <tissue evidence="1">Leaf</tissue>
    </source>
</reference>
<evidence type="ECO:0000313" key="1">
    <source>
        <dbReference type="EMBL" id="KAK1383588.1"/>
    </source>
</evidence>
<protein>
    <submittedName>
        <fullName evidence="1">Pentatricopeptide repeat-containing protein</fullName>
    </submittedName>
</protein>
<dbReference type="PANTHER" id="PTHR34133">
    <property type="entry name" value="OS07G0633000 PROTEIN"/>
    <property type="match status" value="1"/>
</dbReference>
<dbReference type="EMBL" id="JAUIZM010000005">
    <property type="protein sequence ID" value="KAK1383588.1"/>
    <property type="molecule type" value="Genomic_DNA"/>
</dbReference>
<dbReference type="PANTHER" id="PTHR34133:SF8">
    <property type="entry name" value="OS07G0633000 PROTEIN"/>
    <property type="match status" value="1"/>
</dbReference>
<dbReference type="AlphaFoldDB" id="A0AAD8IE96"/>
<accession>A0AAD8IE96</accession>
<reference evidence="1" key="2">
    <citation type="submission" date="2023-05" db="EMBL/GenBank/DDBJ databases">
        <authorList>
            <person name="Schelkunov M.I."/>
        </authorList>
    </citation>
    <scope>NUCLEOTIDE SEQUENCE</scope>
    <source>
        <strain evidence="1">Hsosn_3</strain>
        <tissue evidence="1">Leaf</tissue>
    </source>
</reference>
<dbReference type="Pfam" id="PF09366">
    <property type="entry name" value="DUF1997"/>
    <property type="match status" value="1"/>
</dbReference>
<proteinExistence type="predicted"/>
<dbReference type="InterPro" id="IPR018971">
    <property type="entry name" value="DUF1997"/>
</dbReference>